<dbReference type="InterPro" id="IPR035914">
    <property type="entry name" value="Sperma_CUB_dom_sf"/>
</dbReference>
<dbReference type="InterPro" id="IPR023415">
    <property type="entry name" value="LDLR_class-A_CS"/>
</dbReference>
<dbReference type="Gene3D" id="2.60.120.290">
    <property type="entry name" value="Spermadhesin, CUB domain"/>
    <property type="match status" value="1"/>
</dbReference>
<sequence>MSDTCRNNGNQAMRFKLSSTGNLSVLTVRSQRDGSAPWWDIWGRCASTLIVRSPPKSRISMTIEELDMYAEPKENYCIDFLDVRHLNSLVSRFCGSLDDTYPKTFASVGNKLRFRWNFYTASASTRGFTILLTAFTEPVRGKNCTTADSARDAQFLCANGRCIDARWRCDKHDNCGDASDEKGCRDEDCSLVILSICLCVIVVVVSGIMAAVIWMRFNKPQSRDATVTGMQPAYTIPVNSDSSNALPPYSRQPSNIGMAVSRSSDNRH</sequence>
<dbReference type="PROSITE" id="PS01180">
    <property type="entry name" value="CUB"/>
    <property type="match status" value="1"/>
</dbReference>
<dbReference type="PROSITE" id="PS01209">
    <property type="entry name" value="LDLRA_1"/>
    <property type="match status" value="1"/>
</dbReference>
<keyword evidence="4" id="KW-0812">Transmembrane</keyword>
<accession>A0A131YL69</accession>
<evidence type="ECO:0000259" key="5">
    <source>
        <dbReference type="PROSITE" id="PS01180"/>
    </source>
</evidence>
<dbReference type="InterPro" id="IPR042333">
    <property type="entry name" value="LRAD2/Mig-13-like"/>
</dbReference>
<feature type="disulfide bond" evidence="2">
    <location>
        <begin position="169"/>
        <end position="184"/>
    </location>
</feature>
<dbReference type="SMART" id="SM00192">
    <property type="entry name" value="LDLa"/>
    <property type="match status" value="1"/>
</dbReference>
<feature type="region of interest" description="Disordered" evidence="3">
    <location>
        <begin position="244"/>
        <end position="268"/>
    </location>
</feature>
<comment type="caution">
    <text evidence="2">Lacks conserved residue(s) required for the propagation of feature annotation.</text>
</comment>
<evidence type="ECO:0000256" key="4">
    <source>
        <dbReference type="SAM" id="Phobius"/>
    </source>
</evidence>
<keyword evidence="4" id="KW-0472">Membrane</keyword>
<feature type="disulfide bond" evidence="2">
    <location>
        <begin position="157"/>
        <end position="175"/>
    </location>
</feature>
<evidence type="ECO:0000256" key="2">
    <source>
        <dbReference type="PROSITE-ProRule" id="PRU00124"/>
    </source>
</evidence>
<organism evidence="6">
    <name type="scientific">Rhipicephalus appendiculatus</name>
    <name type="common">Brown ear tick</name>
    <dbReference type="NCBI Taxonomy" id="34631"/>
    <lineage>
        <taxon>Eukaryota</taxon>
        <taxon>Metazoa</taxon>
        <taxon>Ecdysozoa</taxon>
        <taxon>Arthropoda</taxon>
        <taxon>Chelicerata</taxon>
        <taxon>Arachnida</taxon>
        <taxon>Acari</taxon>
        <taxon>Parasitiformes</taxon>
        <taxon>Ixodida</taxon>
        <taxon>Ixodoidea</taxon>
        <taxon>Ixodidae</taxon>
        <taxon>Rhipicephalinae</taxon>
        <taxon>Rhipicephalus</taxon>
        <taxon>Rhipicephalus</taxon>
    </lineage>
</organism>
<feature type="transmembrane region" description="Helical" evidence="4">
    <location>
        <begin position="191"/>
        <end position="214"/>
    </location>
</feature>
<dbReference type="AlphaFoldDB" id="A0A131YL69"/>
<dbReference type="InterPro" id="IPR000859">
    <property type="entry name" value="CUB_dom"/>
</dbReference>
<dbReference type="Pfam" id="PF00057">
    <property type="entry name" value="Ldl_recept_a"/>
    <property type="match status" value="1"/>
</dbReference>
<dbReference type="Gene3D" id="4.10.400.10">
    <property type="entry name" value="Low-density Lipoprotein Receptor"/>
    <property type="match status" value="1"/>
</dbReference>
<evidence type="ECO:0000313" key="6">
    <source>
        <dbReference type="EMBL" id="JAP80034.1"/>
    </source>
</evidence>
<feature type="domain" description="CUB" evidence="5">
    <location>
        <begin position="5"/>
        <end position="135"/>
    </location>
</feature>
<dbReference type="SUPFAM" id="SSF57424">
    <property type="entry name" value="LDL receptor-like module"/>
    <property type="match status" value="1"/>
</dbReference>
<keyword evidence="4" id="KW-1133">Transmembrane helix</keyword>
<keyword evidence="1 2" id="KW-1015">Disulfide bond</keyword>
<dbReference type="PANTHER" id="PTHR24652">
    <property type="entry name" value="LOW-DENSITY LIPOPROTEIN RECEPTOR CLASS A DOMAIN-CONTAINING PROTEIN 2"/>
    <property type="match status" value="1"/>
</dbReference>
<dbReference type="SUPFAM" id="SSF49854">
    <property type="entry name" value="Spermadhesin, CUB domain"/>
    <property type="match status" value="1"/>
</dbReference>
<name>A0A131YL69_RHIAP</name>
<dbReference type="InterPro" id="IPR036055">
    <property type="entry name" value="LDL_receptor-like_sf"/>
</dbReference>
<evidence type="ECO:0000256" key="1">
    <source>
        <dbReference type="ARBA" id="ARBA00023157"/>
    </source>
</evidence>
<dbReference type="PROSITE" id="PS50068">
    <property type="entry name" value="LDLRA_2"/>
    <property type="match status" value="1"/>
</dbReference>
<proteinExistence type="predicted"/>
<dbReference type="PANTHER" id="PTHR24652:SF69">
    <property type="entry name" value="CUB DOMAIN-CONTAINING PROTEIN"/>
    <property type="match status" value="1"/>
</dbReference>
<dbReference type="EMBL" id="GEDV01008523">
    <property type="protein sequence ID" value="JAP80034.1"/>
    <property type="molecule type" value="Transcribed_RNA"/>
</dbReference>
<evidence type="ECO:0000256" key="3">
    <source>
        <dbReference type="SAM" id="MobiDB-lite"/>
    </source>
</evidence>
<protein>
    <recommendedName>
        <fullName evidence="5">CUB domain-containing protein</fullName>
    </recommendedName>
</protein>
<reference evidence="6" key="1">
    <citation type="journal article" date="2016" name="Ticks Tick Borne Dis.">
        <title>De novo assembly and annotation of the salivary gland transcriptome of Rhipicephalus appendiculatus male and female ticks during blood feeding.</title>
        <authorList>
            <person name="de Castro M.H."/>
            <person name="de Klerk D."/>
            <person name="Pienaar R."/>
            <person name="Latif A.A."/>
            <person name="Rees D.J."/>
            <person name="Mans B.J."/>
        </authorList>
    </citation>
    <scope>NUCLEOTIDE SEQUENCE</scope>
    <source>
        <tissue evidence="6">Salivary glands</tissue>
    </source>
</reference>
<feature type="compositionally biased region" description="Polar residues" evidence="3">
    <location>
        <begin position="244"/>
        <end position="255"/>
    </location>
</feature>
<dbReference type="InterPro" id="IPR002172">
    <property type="entry name" value="LDrepeatLR_classA_rpt"/>
</dbReference>
<dbReference type="CDD" id="cd00112">
    <property type="entry name" value="LDLa"/>
    <property type="match status" value="1"/>
</dbReference>